<accession>A0AAE3GL50</accession>
<dbReference type="Proteomes" id="UP001206128">
    <property type="component" value="Unassembled WGS sequence"/>
</dbReference>
<dbReference type="InterPro" id="IPR042099">
    <property type="entry name" value="ANL_N_sf"/>
</dbReference>
<evidence type="ECO:0000259" key="1">
    <source>
        <dbReference type="Pfam" id="PF00501"/>
    </source>
</evidence>
<dbReference type="PANTHER" id="PTHR24096:SF267">
    <property type="entry name" value="MALONATE--COA LIGASE ACSF3, MITOCHONDRIAL"/>
    <property type="match status" value="1"/>
</dbReference>
<dbReference type="InterPro" id="IPR000873">
    <property type="entry name" value="AMP-dep_synth/lig_dom"/>
</dbReference>
<name>A0AAE3GL50_9PSEU</name>
<dbReference type="Gene3D" id="3.40.50.12780">
    <property type="entry name" value="N-terminal domain of ligase-like"/>
    <property type="match status" value="1"/>
</dbReference>
<proteinExistence type="predicted"/>
<organism evidence="2 3">
    <name type="scientific">Goodfellowiella coeruleoviolacea</name>
    <dbReference type="NCBI Taxonomy" id="334858"/>
    <lineage>
        <taxon>Bacteria</taxon>
        <taxon>Bacillati</taxon>
        <taxon>Actinomycetota</taxon>
        <taxon>Actinomycetes</taxon>
        <taxon>Pseudonocardiales</taxon>
        <taxon>Pseudonocardiaceae</taxon>
        <taxon>Goodfellowiella</taxon>
    </lineage>
</organism>
<dbReference type="AlphaFoldDB" id="A0AAE3GL50"/>
<dbReference type="PANTHER" id="PTHR24096">
    <property type="entry name" value="LONG-CHAIN-FATTY-ACID--COA LIGASE"/>
    <property type="match status" value="1"/>
</dbReference>
<dbReference type="RefSeq" id="WP_253780340.1">
    <property type="nucleotide sequence ID" value="NZ_JAMTCK010000028.1"/>
</dbReference>
<reference evidence="2" key="1">
    <citation type="submission" date="2022-06" db="EMBL/GenBank/DDBJ databases">
        <title>Genomic Encyclopedia of Archaeal and Bacterial Type Strains, Phase II (KMG-II): from individual species to whole genera.</title>
        <authorList>
            <person name="Goeker M."/>
        </authorList>
    </citation>
    <scope>NUCLEOTIDE SEQUENCE</scope>
    <source>
        <strain evidence="2">DSM 43935</strain>
    </source>
</reference>
<keyword evidence="3" id="KW-1185">Reference proteome</keyword>
<evidence type="ECO:0000313" key="3">
    <source>
        <dbReference type="Proteomes" id="UP001206128"/>
    </source>
</evidence>
<evidence type="ECO:0000313" key="2">
    <source>
        <dbReference type="EMBL" id="MCP2170267.1"/>
    </source>
</evidence>
<sequence>MRNQGVGSWPARRARKSPDRIAVVQDGRSWTYRTLYDRAIRLAHAFRDLGVLAGDRISYLGPNDVSFLDTLFAAGLLGAILVPLSTRAAGPELVHNVTDSGSTLLVYPRDHAAMVTQIRASGVIRQFITLGSPLQDGEHRYADLIAGGATDAIDQPTGLDDTCMIMYASGVTGLPRGVVLTHGNVTWNCVNVLVDVDMAGSEITLVAAPLQHGEALNMSCLPTLLKGGTVVLVGAFDPIVVLELIERHRVTSMFGVPAMYEAMAASDAWAGTDLSSLRHLDCGGAPVCAGTTRRYLDRGLAFSQGYRLAEAGQGVLHLAEASPAEQLGFAGVPHLFTSVRVIRPDGREAAPGEHGELVIAGPNVTPGYWRRPDLQDEVFGRDGWLRTGHTAAVNADGYVSVVD</sequence>
<feature type="domain" description="AMP-dependent synthetase/ligase" evidence="1">
    <location>
        <begin position="12"/>
        <end position="369"/>
    </location>
</feature>
<dbReference type="EMBL" id="JAMTCK010000028">
    <property type="protein sequence ID" value="MCP2170267.1"/>
    <property type="molecule type" value="Genomic_DNA"/>
</dbReference>
<protein>
    <submittedName>
        <fullName evidence="2">Fatty-acyl-CoA synthase</fullName>
    </submittedName>
</protein>
<comment type="caution">
    <text evidence="2">The sequence shown here is derived from an EMBL/GenBank/DDBJ whole genome shotgun (WGS) entry which is preliminary data.</text>
</comment>
<dbReference type="SUPFAM" id="SSF56801">
    <property type="entry name" value="Acetyl-CoA synthetase-like"/>
    <property type="match status" value="1"/>
</dbReference>
<dbReference type="Pfam" id="PF00501">
    <property type="entry name" value="AMP-binding"/>
    <property type="match status" value="1"/>
</dbReference>
<dbReference type="GO" id="GO:0016405">
    <property type="term" value="F:CoA-ligase activity"/>
    <property type="evidence" value="ECO:0007669"/>
    <property type="project" value="TreeGrafter"/>
</dbReference>
<gene>
    <name evidence="2" type="ORF">LX83_007158</name>
</gene>